<keyword evidence="2" id="KW-1185">Reference proteome</keyword>
<dbReference type="Proteomes" id="UP000286931">
    <property type="component" value="Unassembled WGS sequence"/>
</dbReference>
<organism evidence="1 2">
    <name type="scientific">Embleya hyalina</name>
    <dbReference type="NCBI Taxonomy" id="516124"/>
    <lineage>
        <taxon>Bacteria</taxon>
        <taxon>Bacillati</taxon>
        <taxon>Actinomycetota</taxon>
        <taxon>Actinomycetes</taxon>
        <taxon>Kitasatosporales</taxon>
        <taxon>Streptomycetaceae</taxon>
        <taxon>Embleya</taxon>
    </lineage>
</organism>
<protein>
    <submittedName>
        <fullName evidence="1">Uncharacterized protein</fullName>
    </submittedName>
</protein>
<dbReference type="EMBL" id="BIFH01000060">
    <property type="protein sequence ID" value="GCE02248.1"/>
    <property type="molecule type" value="Genomic_DNA"/>
</dbReference>
<name>A0A401Z609_9ACTN</name>
<dbReference type="AlphaFoldDB" id="A0A401Z609"/>
<proteinExistence type="predicted"/>
<reference evidence="1 2" key="1">
    <citation type="submission" date="2018-12" db="EMBL/GenBank/DDBJ databases">
        <title>Draft genome sequence of Embleya hyalina NBRC 13850T.</title>
        <authorList>
            <person name="Komaki H."/>
            <person name="Hosoyama A."/>
            <person name="Kimura A."/>
            <person name="Ichikawa N."/>
            <person name="Tamura T."/>
        </authorList>
    </citation>
    <scope>NUCLEOTIDE SEQUENCE [LARGE SCALE GENOMIC DNA]</scope>
    <source>
        <strain evidence="1 2">NBRC 13850</strain>
    </source>
</reference>
<evidence type="ECO:0000313" key="1">
    <source>
        <dbReference type="EMBL" id="GCE02248.1"/>
    </source>
</evidence>
<gene>
    <name evidence="1" type="ORF">EHYA_10025</name>
</gene>
<comment type="caution">
    <text evidence="1">The sequence shown here is derived from an EMBL/GenBank/DDBJ whole genome shotgun (WGS) entry which is preliminary data.</text>
</comment>
<sequence length="75" mass="8165">MLRVASVAESPDGAEFDGGLWGDQQVWVRGVRPAGSPMIEPFHDRVVGEVVQWTVVSGNRDAAVAETVGTIRCRW</sequence>
<dbReference type="RefSeq" id="WP_126643750.1">
    <property type="nucleotide sequence ID" value="NZ_BIFH01000060.1"/>
</dbReference>
<accession>A0A401Z609</accession>
<evidence type="ECO:0000313" key="2">
    <source>
        <dbReference type="Proteomes" id="UP000286931"/>
    </source>
</evidence>